<dbReference type="GeneID" id="113494528"/>
<dbReference type="AlphaFoldDB" id="A0A7E5VK86"/>
<reference evidence="6" key="1">
    <citation type="submission" date="2025-08" db="UniProtKB">
        <authorList>
            <consortium name="RefSeq"/>
        </authorList>
    </citation>
    <scope>IDENTIFICATION</scope>
</reference>
<evidence type="ECO:0000313" key="5">
    <source>
        <dbReference type="Proteomes" id="UP000322000"/>
    </source>
</evidence>
<dbReference type="InterPro" id="IPR008828">
    <property type="entry name" value="Sin1/Avo1"/>
</dbReference>
<name>A0A7E5VK86_TRINI</name>
<dbReference type="GO" id="GO:0038203">
    <property type="term" value="P:TORC2 signaling"/>
    <property type="evidence" value="ECO:0007669"/>
    <property type="project" value="TreeGrafter"/>
</dbReference>
<dbReference type="GO" id="GO:0031932">
    <property type="term" value="C:TORC2 complex"/>
    <property type="evidence" value="ECO:0007669"/>
    <property type="project" value="InterPro"/>
</dbReference>
<dbReference type="Gene3D" id="2.30.29.30">
    <property type="entry name" value="Pleckstrin-homology domain (PH domain)/Phosphotyrosine-binding domain (PTB)"/>
    <property type="match status" value="1"/>
</dbReference>
<keyword evidence="5" id="KW-1185">Reference proteome</keyword>
<dbReference type="Proteomes" id="UP000322000">
    <property type="component" value="Chromosome 5"/>
</dbReference>
<dbReference type="GO" id="GO:0005737">
    <property type="term" value="C:cytoplasm"/>
    <property type="evidence" value="ECO:0007669"/>
    <property type="project" value="TreeGrafter"/>
</dbReference>
<dbReference type="InParanoid" id="A0A7E5VK86"/>
<dbReference type="InterPro" id="IPR031313">
    <property type="entry name" value="Sin1_PH_dom"/>
</dbReference>
<feature type="domain" description="SIN1-type PH" evidence="4">
    <location>
        <begin position="373"/>
        <end position="495"/>
    </location>
</feature>
<proteinExistence type="inferred from homology"/>
<keyword evidence="6" id="KW-0418">Kinase</keyword>
<dbReference type="CTD" id="36604"/>
<evidence type="ECO:0000256" key="1">
    <source>
        <dbReference type="ARBA" id="ARBA00009407"/>
    </source>
</evidence>
<protein>
    <submittedName>
        <fullName evidence="6">Stress-activated map kinase-interacting protein 1</fullName>
    </submittedName>
</protein>
<feature type="domain" description="Sin1 N-terminal" evidence="2">
    <location>
        <begin position="18"/>
        <end position="159"/>
    </location>
</feature>
<evidence type="ECO:0000313" key="6">
    <source>
        <dbReference type="RefSeq" id="XP_026728712.1"/>
    </source>
</evidence>
<evidence type="ECO:0000259" key="4">
    <source>
        <dbReference type="Pfam" id="PF16979"/>
    </source>
</evidence>
<dbReference type="FunCoup" id="A0A7E5VK86">
    <property type="interactions" value="1835"/>
</dbReference>
<dbReference type="KEGG" id="tnl:113494528"/>
<organism evidence="5 6">
    <name type="scientific">Trichoplusia ni</name>
    <name type="common">Cabbage looper</name>
    <dbReference type="NCBI Taxonomy" id="7111"/>
    <lineage>
        <taxon>Eukaryota</taxon>
        <taxon>Metazoa</taxon>
        <taxon>Ecdysozoa</taxon>
        <taxon>Arthropoda</taxon>
        <taxon>Hexapoda</taxon>
        <taxon>Insecta</taxon>
        <taxon>Pterygota</taxon>
        <taxon>Neoptera</taxon>
        <taxon>Endopterygota</taxon>
        <taxon>Lepidoptera</taxon>
        <taxon>Glossata</taxon>
        <taxon>Ditrysia</taxon>
        <taxon>Noctuoidea</taxon>
        <taxon>Noctuidae</taxon>
        <taxon>Plusiinae</taxon>
        <taxon>Trichoplusia</taxon>
    </lineage>
</organism>
<sequence length="525" mass="59615">MATYDNKIWLLKNIRDAFIATDDTGLCEIVMAGEDFSKVFQNKAIEEKKRIREGRLMQPGPSKHKDGMGDISEEEIGKEIVTQFDPYPDMDDSEDDDPLCGSYVRYEDLGGYRPRSNTAQWLDKKEQALKKAAKIKVIKWEDSSLTADQLNEMFSKFEVKKPEKQKSLLAEQLQNCPNLPYRQYLEYAKFDGTAQLGLPTKSFKIFMTMLPEKHQAYPLVVCVIASAKIKDLIGFTCYKYSIEHPDISLESVHDYGLCIAEDDGEVDWAFPCLDANEPCSKFGFTCLGLVELKSKSAMAQPPSSIPEDGMSGAFHVFSKVTDSGQSHQNPSRHNTGGSSTSEAVLSALKALNEGGDADTGKMQSHILATEAPQYKAYKVYLQRKVRSNTCVQLGISLYRIEIEPLVTNKHAFWSRSKYFLHSIDSVAWCQILETRGTRTTFRIVYSPNHNAVYHERNNAGNSTMFHQNAIFKLHDFECDHDMAKEIVEKVNTILDLRNSPCRREYKTAKEKKLQTRRSFHTKHLS</sequence>
<dbReference type="GO" id="GO:0005546">
    <property type="term" value="F:phosphatidylinositol-4,5-bisphosphate binding"/>
    <property type="evidence" value="ECO:0007669"/>
    <property type="project" value="TreeGrafter"/>
</dbReference>
<dbReference type="RefSeq" id="XP_026728712.1">
    <property type="nucleotide sequence ID" value="XM_026872911.1"/>
</dbReference>
<dbReference type="PANTHER" id="PTHR13335">
    <property type="entry name" value="TARGET OF RAPAMYCIN COMPLEX 2 SUBUNIT MAPKAP1"/>
    <property type="match status" value="1"/>
</dbReference>
<dbReference type="OrthoDB" id="241990at2759"/>
<dbReference type="InterPro" id="IPR031567">
    <property type="entry name" value="CRIM_dom"/>
</dbReference>
<dbReference type="GO" id="GO:0016301">
    <property type="term" value="F:kinase activity"/>
    <property type="evidence" value="ECO:0007669"/>
    <property type="project" value="UniProtKB-KW"/>
</dbReference>
<dbReference type="Pfam" id="PF16979">
    <property type="entry name" value="SIN1_PH"/>
    <property type="match status" value="1"/>
</dbReference>
<comment type="similarity">
    <text evidence="1">Belongs to the SIN1 family.</text>
</comment>
<dbReference type="InterPro" id="IPR011993">
    <property type="entry name" value="PH-like_dom_sf"/>
</dbReference>
<feature type="domain" description="CRIM" evidence="3">
    <location>
        <begin position="166"/>
        <end position="296"/>
    </location>
</feature>
<dbReference type="PANTHER" id="PTHR13335:SF1">
    <property type="entry name" value="TARGET OF RAPAMYCIN COMPLEX 2 SUBUNIT MAPKAP1"/>
    <property type="match status" value="1"/>
</dbReference>
<keyword evidence="6" id="KW-0808">Transferase</keyword>
<gene>
    <name evidence="6" type="primary">LOC113494528</name>
</gene>
<accession>A0A7E5VK86</accession>
<dbReference type="GO" id="GO:0005886">
    <property type="term" value="C:plasma membrane"/>
    <property type="evidence" value="ECO:0007669"/>
    <property type="project" value="TreeGrafter"/>
</dbReference>
<evidence type="ECO:0000259" key="3">
    <source>
        <dbReference type="Pfam" id="PF16978"/>
    </source>
</evidence>
<dbReference type="Pfam" id="PF05422">
    <property type="entry name" value="SIN1"/>
    <property type="match status" value="1"/>
</dbReference>
<dbReference type="Pfam" id="PF16978">
    <property type="entry name" value="CRIM"/>
    <property type="match status" value="1"/>
</dbReference>
<evidence type="ECO:0000259" key="2">
    <source>
        <dbReference type="Pfam" id="PF05422"/>
    </source>
</evidence>
<dbReference type="InterPro" id="IPR032679">
    <property type="entry name" value="Sin1_N"/>
</dbReference>